<dbReference type="PANTHER" id="PTHR10891">
    <property type="entry name" value="EF-HAND CALCIUM-BINDING DOMAIN CONTAINING PROTEIN"/>
    <property type="match status" value="1"/>
</dbReference>
<dbReference type="GO" id="GO:0005509">
    <property type="term" value="F:calcium ion binding"/>
    <property type="evidence" value="ECO:0007669"/>
    <property type="project" value="InterPro"/>
</dbReference>
<gene>
    <name evidence="5" type="ORF">LUZ62_018598</name>
</gene>
<dbReference type="InterPro" id="IPR018247">
    <property type="entry name" value="EF_Hand_1_Ca_BS"/>
</dbReference>
<keyword evidence="6" id="KW-1185">Reference proteome</keyword>
<dbReference type="AlphaFoldDB" id="A0AAV8GL30"/>
<dbReference type="Pfam" id="PF13499">
    <property type="entry name" value="EF-hand_7"/>
    <property type="match status" value="1"/>
</dbReference>
<reference evidence="5" key="1">
    <citation type="submission" date="2022-08" db="EMBL/GenBank/DDBJ databases">
        <authorList>
            <person name="Marques A."/>
        </authorList>
    </citation>
    <scope>NUCLEOTIDE SEQUENCE</scope>
    <source>
        <strain evidence="5">RhyPub2mFocal</strain>
        <tissue evidence="5">Leaves</tissue>
    </source>
</reference>
<dbReference type="InterPro" id="IPR002048">
    <property type="entry name" value="EF_hand_dom"/>
</dbReference>
<evidence type="ECO:0000259" key="4">
    <source>
        <dbReference type="PROSITE" id="PS50222"/>
    </source>
</evidence>
<dbReference type="CDD" id="cd00051">
    <property type="entry name" value="EFh"/>
    <property type="match status" value="1"/>
</dbReference>
<dbReference type="EMBL" id="JAMFTS010000001">
    <property type="protein sequence ID" value="KAJ4806032.1"/>
    <property type="molecule type" value="Genomic_DNA"/>
</dbReference>
<feature type="domain" description="EF-hand" evidence="4">
    <location>
        <begin position="40"/>
        <end position="74"/>
    </location>
</feature>
<organism evidence="5 6">
    <name type="scientific">Rhynchospora pubera</name>
    <dbReference type="NCBI Taxonomy" id="906938"/>
    <lineage>
        <taxon>Eukaryota</taxon>
        <taxon>Viridiplantae</taxon>
        <taxon>Streptophyta</taxon>
        <taxon>Embryophyta</taxon>
        <taxon>Tracheophyta</taxon>
        <taxon>Spermatophyta</taxon>
        <taxon>Magnoliopsida</taxon>
        <taxon>Liliopsida</taxon>
        <taxon>Poales</taxon>
        <taxon>Cyperaceae</taxon>
        <taxon>Cyperoideae</taxon>
        <taxon>Rhynchosporeae</taxon>
        <taxon>Rhynchospora</taxon>
    </lineage>
</organism>
<dbReference type="InterPro" id="IPR039647">
    <property type="entry name" value="EF_hand_pair_protein_CML-like"/>
</dbReference>
<keyword evidence="2" id="KW-0677">Repeat</keyword>
<dbReference type="Proteomes" id="UP001140206">
    <property type="component" value="Chromosome 1"/>
</dbReference>
<evidence type="ECO:0000313" key="6">
    <source>
        <dbReference type="Proteomes" id="UP001140206"/>
    </source>
</evidence>
<name>A0AAV8GL30_9POAL</name>
<evidence type="ECO:0000313" key="5">
    <source>
        <dbReference type="EMBL" id="KAJ4806032.1"/>
    </source>
</evidence>
<dbReference type="SUPFAM" id="SSF47473">
    <property type="entry name" value="EF-hand"/>
    <property type="match status" value="1"/>
</dbReference>
<evidence type="ECO:0000256" key="2">
    <source>
        <dbReference type="ARBA" id="ARBA00022737"/>
    </source>
</evidence>
<keyword evidence="1" id="KW-0479">Metal-binding</keyword>
<comment type="caution">
    <text evidence="5">The sequence shown here is derived from an EMBL/GenBank/DDBJ whole genome shotgun (WGS) entry which is preliminary data.</text>
</comment>
<proteinExistence type="predicted"/>
<protein>
    <submittedName>
        <fullName evidence="5">EF hand calcium-binding family protein</fullName>
    </submittedName>
</protein>
<dbReference type="PROSITE" id="PS00018">
    <property type="entry name" value="EF_HAND_1"/>
    <property type="match status" value="2"/>
</dbReference>
<dbReference type="Gene3D" id="1.10.238.10">
    <property type="entry name" value="EF-hand"/>
    <property type="match status" value="1"/>
</dbReference>
<dbReference type="InterPro" id="IPR011992">
    <property type="entry name" value="EF-hand-dom_pair"/>
</dbReference>
<sequence length="120" mass="13372">MATEITQDNEMIFKQFDTNGDGKISLQELSNAMRKLRSTSLDEVFKTMTEIDADGDGSINKTEFEAFCKAHPDLVKDIAKGEQEGVQGMKSLLGIVAWRTYYFQEVVPLASWPGSGCLKE</sequence>
<feature type="domain" description="EF-hand" evidence="4">
    <location>
        <begin position="4"/>
        <end position="39"/>
    </location>
</feature>
<dbReference type="PROSITE" id="PS50222">
    <property type="entry name" value="EF_HAND_2"/>
    <property type="match status" value="2"/>
</dbReference>
<evidence type="ECO:0000256" key="1">
    <source>
        <dbReference type="ARBA" id="ARBA00022723"/>
    </source>
</evidence>
<keyword evidence="3" id="KW-0106">Calcium</keyword>
<accession>A0AAV8GL30</accession>
<dbReference type="SMART" id="SM00054">
    <property type="entry name" value="EFh"/>
    <property type="match status" value="2"/>
</dbReference>
<evidence type="ECO:0000256" key="3">
    <source>
        <dbReference type="ARBA" id="ARBA00022837"/>
    </source>
</evidence>